<dbReference type="Gene3D" id="3.30.190.20">
    <property type="match status" value="1"/>
</dbReference>
<keyword evidence="6" id="KW-1185">Reference proteome</keyword>
<dbReference type="OMA" id="EFRVDKH"/>
<gene>
    <name evidence="5" type="ORF">PGUG_02167</name>
</gene>
<dbReference type="FunFam" id="3.40.50.790:FF:000001">
    <property type="entry name" value="50S ribosomal protein L1"/>
    <property type="match status" value="1"/>
</dbReference>
<dbReference type="GO" id="GO:0003723">
    <property type="term" value="F:RNA binding"/>
    <property type="evidence" value="ECO:0007669"/>
    <property type="project" value="InterPro"/>
</dbReference>
<dbReference type="AlphaFoldDB" id="A5DFW6"/>
<evidence type="ECO:0000313" key="5">
    <source>
        <dbReference type="EMBL" id="EDK38069.2"/>
    </source>
</evidence>
<evidence type="ECO:0000256" key="1">
    <source>
        <dbReference type="ARBA" id="ARBA00010531"/>
    </source>
</evidence>
<evidence type="ECO:0000256" key="4">
    <source>
        <dbReference type="RuleBase" id="RU000659"/>
    </source>
</evidence>
<sequence>MEQIIKAAGRNMRPSLAPMSSFWGKKLFSTSFAASNAVSDKKDQQMEIKRKLKRAQLVKARNKQAPEVHPLYMEVPTAMKYLRAAEVGNPAPRTTVSVQITVIPDKGSKPISGSVFFPKPIKDNSVMVFSLDEQVIEEAKKLGAKAAGGLDLIEQIKSGNLKLDGFTQCYATPDIVKDLKPIARALGPKGLMPTPKRNTVSENIIQLIQDNLGALPFKQKDQHLSMPIGRCDFSDAEIIANLKAASEAVYGAQPPGTKKPNLIGQAVLSSTMGPSMVINFKP</sequence>
<dbReference type="InterPro" id="IPR028364">
    <property type="entry name" value="Ribosomal_uL1/biogenesis"/>
</dbReference>
<dbReference type="VEuPathDB" id="FungiDB:PGUG_02167"/>
<proteinExistence type="inferred from homology"/>
<dbReference type="HOGENOM" id="CLU_062853_1_1_1"/>
<organism evidence="5 6">
    <name type="scientific">Meyerozyma guilliermondii (strain ATCC 6260 / CBS 566 / DSM 6381 / JCM 1539 / NBRC 10279 / NRRL Y-324)</name>
    <name type="common">Yeast</name>
    <name type="synonym">Candida guilliermondii</name>
    <dbReference type="NCBI Taxonomy" id="294746"/>
    <lineage>
        <taxon>Eukaryota</taxon>
        <taxon>Fungi</taxon>
        <taxon>Dikarya</taxon>
        <taxon>Ascomycota</taxon>
        <taxon>Saccharomycotina</taxon>
        <taxon>Pichiomycetes</taxon>
        <taxon>Debaryomycetaceae</taxon>
        <taxon>Meyerozyma</taxon>
    </lineage>
</organism>
<dbReference type="InterPro" id="IPR002143">
    <property type="entry name" value="Ribosomal_uL1"/>
</dbReference>
<dbReference type="PANTHER" id="PTHR36427">
    <property type="entry name" value="54S RIBOSOMAL PROTEIN L1, MITOCHONDRIAL"/>
    <property type="match status" value="1"/>
</dbReference>
<comment type="similarity">
    <text evidence="1 4">Belongs to the universal ribosomal protein uL1 family.</text>
</comment>
<keyword evidence="3 4" id="KW-0687">Ribonucleoprotein</keyword>
<dbReference type="Gene3D" id="3.40.50.790">
    <property type="match status" value="1"/>
</dbReference>
<dbReference type="InParanoid" id="A5DFW6"/>
<keyword evidence="2 4" id="KW-0689">Ribosomal protein</keyword>
<dbReference type="GeneID" id="5128349"/>
<dbReference type="InterPro" id="IPR023673">
    <property type="entry name" value="Ribosomal_uL1_CS"/>
</dbReference>
<dbReference type="FunCoup" id="A5DFW6">
    <property type="interactions" value="272"/>
</dbReference>
<evidence type="ECO:0000313" key="6">
    <source>
        <dbReference type="Proteomes" id="UP000001997"/>
    </source>
</evidence>
<reference evidence="5 6" key="1">
    <citation type="journal article" date="2009" name="Nature">
        <title>Evolution of pathogenicity and sexual reproduction in eight Candida genomes.</title>
        <authorList>
            <person name="Butler G."/>
            <person name="Rasmussen M.D."/>
            <person name="Lin M.F."/>
            <person name="Santos M.A."/>
            <person name="Sakthikumar S."/>
            <person name="Munro C.A."/>
            <person name="Rheinbay E."/>
            <person name="Grabherr M."/>
            <person name="Forche A."/>
            <person name="Reedy J.L."/>
            <person name="Agrafioti I."/>
            <person name="Arnaud M.B."/>
            <person name="Bates S."/>
            <person name="Brown A.J."/>
            <person name="Brunke S."/>
            <person name="Costanzo M.C."/>
            <person name="Fitzpatrick D.A."/>
            <person name="de Groot P.W."/>
            <person name="Harris D."/>
            <person name="Hoyer L.L."/>
            <person name="Hube B."/>
            <person name="Klis F.M."/>
            <person name="Kodira C."/>
            <person name="Lennard N."/>
            <person name="Logue M.E."/>
            <person name="Martin R."/>
            <person name="Neiman A.M."/>
            <person name="Nikolaou E."/>
            <person name="Quail M.A."/>
            <person name="Quinn J."/>
            <person name="Santos M.C."/>
            <person name="Schmitzberger F.F."/>
            <person name="Sherlock G."/>
            <person name="Shah P."/>
            <person name="Silverstein K.A."/>
            <person name="Skrzypek M.S."/>
            <person name="Soll D."/>
            <person name="Staggs R."/>
            <person name="Stansfield I."/>
            <person name="Stumpf M.P."/>
            <person name="Sudbery P.E."/>
            <person name="Srikantha T."/>
            <person name="Zeng Q."/>
            <person name="Berman J."/>
            <person name="Berriman M."/>
            <person name="Heitman J."/>
            <person name="Gow N.A."/>
            <person name="Lorenz M.C."/>
            <person name="Birren B.W."/>
            <person name="Kellis M."/>
            <person name="Cuomo C.A."/>
        </authorList>
    </citation>
    <scope>NUCLEOTIDE SEQUENCE [LARGE SCALE GENOMIC DNA]</scope>
    <source>
        <strain evidence="6">ATCC 6260 / CBS 566 / DSM 6381 / JCM 1539 / NBRC 10279 / NRRL Y-324</strain>
    </source>
</reference>
<dbReference type="Proteomes" id="UP000001997">
    <property type="component" value="Unassembled WGS sequence"/>
</dbReference>
<dbReference type="CDD" id="cd00403">
    <property type="entry name" value="Ribosomal_L1"/>
    <property type="match status" value="1"/>
</dbReference>
<dbReference type="InterPro" id="IPR016095">
    <property type="entry name" value="Ribosomal_uL1_3-a/b-sand"/>
</dbReference>
<dbReference type="PIRSF" id="PIRSF002155">
    <property type="entry name" value="Ribosomal_L1"/>
    <property type="match status" value="1"/>
</dbReference>
<name>A5DFW6_PICGU</name>
<dbReference type="eggNOG" id="KOG1569">
    <property type="taxonomic scope" value="Eukaryota"/>
</dbReference>
<evidence type="ECO:0000256" key="2">
    <source>
        <dbReference type="ARBA" id="ARBA00022980"/>
    </source>
</evidence>
<dbReference type="RefSeq" id="XP_001486496.2">
    <property type="nucleotide sequence ID" value="XM_001486446.1"/>
</dbReference>
<evidence type="ECO:0000256" key="3">
    <source>
        <dbReference type="ARBA" id="ARBA00023274"/>
    </source>
</evidence>
<dbReference type="InterPro" id="IPR023674">
    <property type="entry name" value="Ribosomal_uL1-like"/>
</dbReference>
<dbReference type="KEGG" id="pgu:PGUG_02167"/>
<dbReference type="GO" id="GO:0003735">
    <property type="term" value="F:structural constituent of ribosome"/>
    <property type="evidence" value="ECO:0007669"/>
    <property type="project" value="EnsemblFungi"/>
</dbReference>
<dbReference type="PROSITE" id="PS01199">
    <property type="entry name" value="RIBOSOMAL_L1"/>
    <property type="match status" value="1"/>
</dbReference>
<dbReference type="EMBL" id="CH408156">
    <property type="protein sequence ID" value="EDK38069.2"/>
    <property type="molecule type" value="Genomic_DNA"/>
</dbReference>
<dbReference type="GO" id="GO:0006412">
    <property type="term" value="P:translation"/>
    <property type="evidence" value="ECO:0007669"/>
    <property type="project" value="InterPro"/>
</dbReference>
<dbReference type="STRING" id="294746.A5DFW6"/>
<dbReference type="GO" id="GO:0005762">
    <property type="term" value="C:mitochondrial large ribosomal subunit"/>
    <property type="evidence" value="ECO:0007669"/>
    <property type="project" value="EnsemblFungi"/>
</dbReference>
<dbReference type="PANTHER" id="PTHR36427:SF3">
    <property type="entry name" value="LARGE RIBOSOMAL SUBUNIT PROTEIN UL1M"/>
    <property type="match status" value="1"/>
</dbReference>
<accession>A5DFW6</accession>
<dbReference type="OrthoDB" id="1747252at2759"/>
<protein>
    <recommendedName>
        <fullName evidence="4">Ribosomal protein</fullName>
    </recommendedName>
</protein>
<dbReference type="Pfam" id="PF00687">
    <property type="entry name" value="Ribosomal_L1"/>
    <property type="match status" value="1"/>
</dbReference>
<dbReference type="SUPFAM" id="SSF56808">
    <property type="entry name" value="Ribosomal protein L1"/>
    <property type="match status" value="1"/>
</dbReference>